<feature type="region of interest" description="Disordered" evidence="1">
    <location>
        <begin position="218"/>
        <end position="255"/>
    </location>
</feature>
<dbReference type="AlphaFoldDB" id="A0A4C1Y8I7"/>
<name>A0A4C1Y8I7_EUMVA</name>
<comment type="caution">
    <text evidence="2">The sequence shown here is derived from an EMBL/GenBank/DDBJ whole genome shotgun (WGS) entry which is preliminary data.</text>
</comment>
<reference evidence="2 3" key="1">
    <citation type="journal article" date="2019" name="Commun. Biol.">
        <title>The bagworm genome reveals a unique fibroin gene that provides high tensile strength.</title>
        <authorList>
            <person name="Kono N."/>
            <person name="Nakamura H."/>
            <person name="Ohtoshi R."/>
            <person name="Tomita M."/>
            <person name="Numata K."/>
            <person name="Arakawa K."/>
        </authorList>
    </citation>
    <scope>NUCLEOTIDE SEQUENCE [LARGE SCALE GENOMIC DNA]</scope>
</reference>
<accession>A0A4C1Y8I7</accession>
<dbReference type="Proteomes" id="UP000299102">
    <property type="component" value="Unassembled WGS sequence"/>
</dbReference>
<evidence type="ECO:0000256" key="1">
    <source>
        <dbReference type="SAM" id="MobiDB-lite"/>
    </source>
</evidence>
<evidence type="ECO:0000313" key="2">
    <source>
        <dbReference type="EMBL" id="GBP71800.1"/>
    </source>
</evidence>
<proteinExistence type="predicted"/>
<dbReference type="EMBL" id="BGZK01001122">
    <property type="protein sequence ID" value="GBP71800.1"/>
    <property type="molecule type" value="Genomic_DNA"/>
</dbReference>
<protein>
    <submittedName>
        <fullName evidence="2">Uncharacterized protein</fullName>
    </submittedName>
</protein>
<gene>
    <name evidence="2" type="ORF">EVAR_88654_1</name>
</gene>
<sequence length="255" mass="28263">MIVDPLRVRGLRSPYYNNIFKGLAPRRNNGTLRGRPRRPTPHAPPAAIQIMEIISTYVHLNKYHSVVIIKRSPRPLCSYFAPTPAAHDDDSLHANPKTGIRRLLRAGARFMSGARRVSRPRQMPPARYLLPHSVDRAIYRRSCRRQIDVASGARPSARALSALTATYRRAPPDTATALGVWRAAARRFFSCSKSRRSRPFGTRRSFIFISRSQLDGSSAAAASTPRAGRGGEVRPPLRGGNTLPPSVRRAALSTL</sequence>
<keyword evidence="3" id="KW-1185">Reference proteome</keyword>
<evidence type="ECO:0000313" key="3">
    <source>
        <dbReference type="Proteomes" id="UP000299102"/>
    </source>
</evidence>
<organism evidence="2 3">
    <name type="scientific">Eumeta variegata</name>
    <name type="common">Bagworm moth</name>
    <name type="synonym">Eumeta japonica</name>
    <dbReference type="NCBI Taxonomy" id="151549"/>
    <lineage>
        <taxon>Eukaryota</taxon>
        <taxon>Metazoa</taxon>
        <taxon>Ecdysozoa</taxon>
        <taxon>Arthropoda</taxon>
        <taxon>Hexapoda</taxon>
        <taxon>Insecta</taxon>
        <taxon>Pterygota</taxon>
        <taxon>Neoptera</taxon>
        <taxon>Endopterygota</taxon>
        <taxon>Lepidoptera</taxon>
        <taxon>Glossata</taxon>
        <taxon>Ditrysia</taxon>
        <taxon>Tineoidea</taxon>
        <taxon>Psychidae</taxon>
        <taxon>Oiketicinae</taxon>
        <taxon>Eumeta</taxon>
    </lineage>
</organism>